<reference evidence="1 2" key="1">
    <citation type="submission" date="2012-04" db="EMBL/GenBank/DDBJ databases">
        <authorList>
            <person name="Genoscope - CEA"/>
        </authorList>
    </citation>
    <scope>NUCLEOTIDE SEQUENCE [LARGE SCALE GENOMIC DNA]</scope>
    <source>
        <strain evidence="1 2">9808</strain>
    </source>
</reference>
<organism evidence="1 2">
    <name type="scientific">Microcystis aeruginosa PCC 9808</name>
    <dbReference type="NCBI Taxonomy" id="1160284"/>
    <lineage>
        <taxon>Bacteria</taxon>
        <taxon>Bacillati</taxon>
        <taxon>Cyanobacteriota</taxon>
        <taxon>Cyanophyceae</taxon>
        <taxon>Oscillatoriophycideae</taxon>
        <taxon>Chroococcales</taxon>
        <taxon>Microcystaceae</taxon>
        <taxon>Microcystis</taxon>
    </lineage>
</organism>
<accession>I4HHI3</accession>
<proteinExistence type="predicted"/>
<gene>
    <name evidence="1" type="ORF">MICAG_1380006</name>
</gene>
<evidence type="ECO:0000313" key="1">
    <source>
        <dbReference type="EMBL" id="CCI21507.1"/>
    </source>
</evidence>
<dbReference type="HOGENOM" id="CLU_1720227_0_0_3"/>
<comment type="caution">
    <text evidence="1">The sequence shown here is derived from an EMBL/GenBank/DDBJ whole genome shotgun (WGS) entry which is preliminary data.</text>
</comment>
<dbReference type="EMBL" id="CAIN01000044">
    <property type="protein sequence ID" value="CCI21507.1"/>
    <property type="molecule type" value="Genomic_DNA"/>
</dbReference>
<protein>
    <submittedName>
        <fullName evidence="1">Uncharacterized protein</fullName>
    </submittedName>
</protein>
<dbReference type="Proteomes" id="UP000005291">
    <property type="component" value="Unassembled WGS sequence"/>
</dbReference>
<name>I4HHI3_MICAE</name>
<dbReference type="Pfam" id="PF11848">
    <property type="entry name" value="DUF3368"/>
    <property type="match status" value="1"/>
</dbReference>
<dbReference type="AlphaFoldDB" id="I4HHI3"/>
<evidence type="ECO:0000313" key="2">
    <source>
        <dbReference type="Proteomes" id="UP000005291"/>
    </source>
</evidence>
<sequence length="152" mass="17183">MSVVVVELLLDLIFDTQEFWLTGGQDISKRCPQRFLGSSVTNRYIPFSQKANERIRDLGELIRNLYQQWGVICIELFRSNTPKSLCCKEFSQLVPLSGILGILVEAKNRGLISEVKPLLDALIDQAGFWVAAPLYSSVLQIVDEEKNKPPQD</sequence>
<dbReference type="InterPro" id="IPR021799">
    <property type="entry name" value="PIN-like_prokaryotic"/>
</dbReference>